<dbReference type="PANTHER" id="PTHR40780">
    <property type="entry name" value="DUF3669 DOMAIN-CONTAINING PROTEIN"/>
    <property type="match status" value="1"/>
</dbReference>
<dbReference type="AlphaFoldDB" id="A0AAJ0DKK4"/>
<sequence length="368" mass="41591">MAAASLGVIQAPLAPNFKATYDTNIHTNTTEVPQFKIKPNSDKSEKMQNLASYREIGHGHCGSVWTNDQEDGTLAIKREDGGPGRSIKKDAQMHQRIQTSLTSAKIPCLDIPAYHRLVDAQDDEFWCETLTRFPHDATHHYEACAALVSERIQPSAKPHRENLIDLYCAEGVRTKIKSSRSDEDCLIRCYLGRRTHNRRPSRFSTLRNRPLNLDQMEDIKLPVQEYAQTMADALATIYWDAKIDANDVELVLAPAGTHPNSQTWSSHTLGDHTMWILDFDCCNTMSMDQAGTDQAAAAFHRNDPYYPRPASRNDADIALWRVFRSRFLESSRAILGHESTLPQLMVDRLEQLGEERRQVVGALSKDET</sequence>
<dbReference type="EMBL" id="JAWDJX010000025">
    <property type="protein sequence ID" value="KAK3051676.1"/>
    <property type="molecule type" value="Genomic_DNA"/>
</dbReference>
<evidence type="ECO:0000259" key="1">
    <source>
        <dbReference type="Pfam" id="PF12417"/>
    </source>
</evidence>
<dbReference type="PANTHER" id="PTHR40780:SF3">
    <property type="entry name" value="DUF3669 DOMAIN-CONTAINING PROTEIN"/>
    <property type="match status" value="1"/>
</dbReference>
<accession>A0AAJ0DKK4</accession>
<dbReference type="Pfam" id="PF12417">
    <property type="entry name" value="DUF3669"/>
    <property type="match status" value="1"/>
</dbReference>
<dbReference type="InterPro" id="IPR022137">
    <property type="entry name" value="Znf_prot_DUF3669"/>
</dbReference>
<dbReference type="Proteomes" id="UP001271007">
    <property type="component" value="Unassembled WGS sequence"/>
</dbReference>
<feature type="domain" description="DUF3669" evidence="1">
    <location>
        <begin position="274"/>
        <end position="338"/>
    </location>
</feature>
<proteinExistence type="predicted"/>
<reference evidence="2" key="1">
    <citation type="submission" date="2023-04" db="EMBL/GenBank/DDBJ databases">
        <title>Black Yeasts Isolated from many extreme environments.</title>
        <authorList>
            <person name="Coleine C."/>
            <person name="Stajich J.E."/>
            <person name="Selbmann L."/>
        </authorList>
    </citation>
    <scope>NUCLEOTIDE SEQUENCE</scope>
    <source>
        <strain evidence="2">CCFEE 5312</strain>
    </source>
</reference>
<organism evidence="2 3">
    <name type="scientific">Extremus antarcticus</name>
    <dbReference type="NCBI Taxonomy" id="702011"/>
    <lineage>
        <taxon>Eukaryota</taxon>
        <taxon>Fungi</taxon>
        <taxon>Dikarya</taxon>
        <taxon>Ascomycota</taxon>
        <taxon>Pezizomycotina</taxon>
        <taxon>Dothideomycetes</taxon>
        <taxon>Dothideomycetidae</taxon>
        <taxon>Mycosphaerellales</taxon>
        <taxon>Extremaceae</taxon>
        <taxon>Extremus</taxon>
    </lineage>
</organism>
<keyword evidence="3" id="KW-1185">Reference proteome</keyword>
<evidence type="ECO:0000313" key="3">
    <source>
        <dbReference type="Proteomes" id="UP001271007"/>
    </source>
</evidence>
<protein>
    <recommendedName>
        <fullName evidence="1">DUF3669 domain-containing protein</fullName>
    </recommendedName>
</protein>
<comment type="caution">
    <text evidence="2">The sequence shown here is derived from an EMBL/GenBank/DDBJ whole genome shotgun (WGS) entry which is preliminary data.</text>
</comment>
<gene>
    <name evidence="2" type="ORF">LTR09_007332</name>
</gene>
<name>A0AAJ0DKK4_9PEZI</name>
<evidence type="ECO:0000313" key="2">
    <source>
        <dbReference type="EMBL" id="KAK3051676.1"/>
    </source>
</evidence>